<dbReference type="GO" id="GO:0008270">
    <property type="term" value="F:zinc ion binding"/>
    <property type="evidence" value="ECO:0007669"/>
    <property type="project" value="InterPro"/>
</dbReference>
<accession>A0A9X0TNM7</accession>
<feature type="active site" description="Proton donor" evidence="10 13">
    <location>
        <position position="683"/>
    </location>
</feature>
<feature type="binding site" evidence="10 11">
    <location>
        <begin position="420"/>
        <end position="422"/>
    </location>
    <ligand>
        <name>L-homocysteine</name>
        <dbReference type="ChEBI" id="CHEBI:58199"/>
    </ligand>
</feature>
<gene>
    <name evidence="10 16" type="primary">metE</name>
    <name evidence="16" type="ORF">HR081_04100</name>
</gene>
<evidence type="ECO:0000256" key="4">
    <source>
        <dbReference type="ARBA" id="ARBA00022603"/>
    </source>
</evidence>
<feature type="binding site" evidence="11">
    <location>
        <position position="21"/>
    </location>
    <ligand>
        <name>5-methyltetrahydropteroyltri-L-glutamate</name>
        <dbReference type="ChEBI" id="CHEBI:58207"/>
    </ligand>
</feature>
<feature type="binding site" evidence="12">
    <location>
        <position position="645"/>
    </location>
    <ligand>
        <name>Zn(2+)</name>
        <dbReference type="ChEBI" id="CHEBI:29105"/>
        <label>1</label>
        <note>catalytic</note>
    </ligand>
</feature>
<feature type="binding site" evidence="10 11">
    <location>
        <position position="473"/>
    </location>
    <ligand>
        <name>L-methionine</name>
        <dbReference type="ChEBI" id="CHEBI:57844"/>
    </ligand>
</feature>
<dbReference type="InterPro" id="IPR002629">
    <property type="entry name" value="Met_Synth_C/arc"/>
</dbReference>
<dbReference type="EC" id="2.1.1.14" evidence="10"/>
<reference evidence="16 17" key="1">
    <citation type="journal article" date="2020" name="Access Microbiol">
        <title>Isolation and genome sequencing of Staphylococcus schleiferi subspecies coagulans from Antarctic seals.</title>
        <authorList>
            <person name="Foster G."/>
            <person name="Robb A."/>
            <person name="Paterson G.K."/>
        </authorList>
    </citation>
    <scope>NUCLEOTIDE SEQUENCE [LARGE SCALE GENOMIC DNA]</scope>
    <source>
        <strain evidence="16 17">M615/02/4</strain>
    </source>
</reference>
<dbReference type="Gene3D" id="3.20.20.210">
    <property type="match status" value="2"/>
</dbReference>
<evidence type="ECO:0000256" key="9">
    <source>
        <dbReference type="ARBA" id="ARBA00023167"/>
    </source>
</evidence>
<evidence type="ECO:0000259" key="15">
    <source>
        <dbReference type="Pfam" id="PF08267"/>
    </source>
</evidence>
<keyword evidence="5 10" id="KW-0028">Amino-acid biosynthesis</keyword>
<feature type="binding site" evidence="10">
    <location>
        <position position="715"/>
    </location>
    <ligand>
        <name>Zn(2+)</name>
        <dbReference type="ChEBI" id="CHEBI:29105"/>
        <note>catalytic</note>
    </ligand>
</feature>
<feature type="binding site" evidence="10">
    <location>
        <begin position="18"/>
        <end position="21"/>
    </location>
    <ligand>
        <name>5-methyltetrahydropteroyltri-L-glutamate</name>
        <dbReference type="ChEBI" id="CHEBI:58207"/>
    </ligand>
</feature>
<comment type="pathway">
    <text evidence="2 10">Amino-acid biosynthesis; L-methionine biosynthesis via de novo pathway; L-methionine from L-homocysteine (MetE route): step 1/1.</text>
</comment>
<dbReference type="NCBIfam" id="TIGR01371">
    <property type="entry name" value="met_syn_B12ind"/>
    <property type="match status" value="1"/>
</dbReference>
<dbReference type="SUPFAM" id="SSF51726">
    <property type="entry name" value="UROD/MetE-like"/>
    <property type="match status" value="2"/>
</dbReference>
<dbReference type="PANTHER" id="PTHR30519">
    <property type="entry name" value="5-METHYLTETRAHYDROPTEROYLTRIGLUTAMATE--HOMOCYSTEINE METHYLTRANSFERASE"/>
    <property type="match status" value="1"/>
</dbReference>
<dbReference type="Proteomes" id="UP000524893">
    <property type="component" value="Unassembled WGS sequence"/>
</dbReference>
<organism evidence="16 17">
    <name type="scientific">Staphylococcus coagulans</name>
    <dbReference type="NCBI Taxonomy" id="74706"/>
    <lineage>
        <taxon>Bacteria</taxon>
        <taxon>Bacillati</taxon>
        <taxon>Bacillota</taxon>
        <taxon>Bacilli</taxon>
        <taxon>Bacillales</taxon>
        <taxon>Staphylococcaceae</taxon>
        <taxon>Staphylococcus</taxon>
    </lineage>
</organism>
<dbReference type="InterPro" id="IPR038071">
    <property type="entry name" value="UROD/MetE-like_sf"/>
</dbReference>
<feature type="binding site" evidence="12">
    <location>
        <position position="632"/>
    </location>
    <ligand>
        <name>Zn(2+)</name>
        <dbReference type="ChEBI" id="CHEBI:29105"/>
        <label>1</label>
        <note>catalytic</note>
    </ligand>
</feature>
<feature type="binding site" evidence="10">
    <location>
        <position position="594"/>
    </location>
    <ligand>
        <name>5-methyltetrahydropteroyltri-L-glutamate</name>
        <dbReference type="ChEBI" id="CHEBI:58207"/>
    </ligand>
</feature>
<evidence type="ECO:0000256" key="2">
    <source>
        <dbReference type="ARBA" id="ARBA00004681"/>
    </source>
</evidence>
<comment type="caution">
    <text evidence="10">Lacks conserved residue(s) required for the propagation of feature annotation.</text>
</comment>
<feature type="binding site" evidence="10">
    <location>
        <position position="630"/>
    </location>
    <ligand>
        <name>Zn(2+)</name>
        <dbReference type="ChEBI" id="CHEBI:29105"/>
        <note>catalytic</note>
    </ligand>
</feature>
<name>A0A9X0TNM7_9STAP</name>
<evidence type="ECO:0000313" key="17">
    <source>
        <dbReference type="Proteomes" id="UP000524893"/>
    </source>
</evidence>
<dbReference type="PIRSF" id="PIRSF000382">
    <property type="entry name" value="MeTrfase_B12_ind"/>
    <property type="match status" value="1"/>
</dbReference>
<feature type="binding site" evidence="10 11">
    <location>
        <position position="550"/>
    </location>
    <ligand>
        <name>5-methyltetrahydropteroyltri-L-glutamate</name>
        <dbReference type="ChEBI" id="CHEBI:58207"/>
    </ligand>
</feature>
<keyword evidence="4 10" id="KW-0489">Methyltransferase</keyword>
<dbReference type="NCBIfam" id="NF003556">
    <property type="entry name" value="PRK05222.1"/>
    <property type="match status" value="1"/>
</dbReference>
<feature type="binding site" evidence="12">
    <location>
        <position position="715"/>
    </location>
    <ligand>
        <name>Zn(2+)</name>
        <dbReference type="ChEBI" id="CHEBI:29105"/>
        <label>1</label>
        <note>catalytic</note>
    </ligand>
</feature>
<dbReference type="EMBL" id="JABTCN010000007">
    <property type="protein sequence ID" value="MBA8776106.1"/>
    <property type="molecule type" value="Genomic_DNA"/>
</dbReference>
<keyword evidence="6 10" id="KW-0808">Transferase</keyword>
<evidence type="ECO:0000256" key="11">
    <source>
        <dbReference type="PIRSR" id="PIRSR000382-1"/>
    </source>
</evidence>
<dbReference type="GO" id="GO:0009086">
    <property type="term" value="P:methionine biosynthetic process"/>
    <property type="evidence" value="ECO:0007669"/>
    <property type="project" value="UniProtKB-UniRule"/>
</dbReference>
<dbReference type="Pfam" id="PF08267">
    <property type="entry name" value="Meth_synt_1"/>
    <property type="match status" value="1"/>
</dbReference>
<feature type="binding site" evidence="10 11">
    <location>
        <begin position="420"/>
        <end position="422"/>
    </location>
    <ligand>
        <name>L-methionine</name>
        <dbReference type="ChEBI" id="CHEBI:57844"/>
    </ligand>
</feature>
<evidence type="ECO:0000313" key="16">
    <source>
        <dbReference type="EMBL" id="MBA8776106.1"/>
    </source>
</evidence>
<keyword evidence="10" id="KW-0677">Repeat</keyword>
<evidence type="ECO:0000256" key="1">
    <source>
        <dbReference type="ARBA" id="ARBA00002777"/>
    </source>
</evidence>
<evidence type="ECO:0000256" key="3">
    <source>
        <dbReference type="ARBA" id="ARBA00009553"/>
    </source>
</evidence>
<evidence type="ECO:0000256" key="6">
    <source>
        <dbReference type="ARBA" id="ARBA00022679"/>
    </source>
</evidence>
<evidence type="ECO:0000256" key="13">
    <source>
        <dbReference type="PIRSR" id="PIRSR000382-3"/>
    </source>
</evidence>
<dbReference type="GO" id="GO:0032259">
    <property type="term" value="P:methylation"/>
    <property type="evidence" value="ECO:0007669"/>
    <property type="project" value="UniProtKB-KW"/>
</dbReference>
<sequence length="751" mass="85526">MMTIKTTNLGFPRLGRKREWKKAIESYWNKKITKEELDSQLQNLHRENLLLQKHYGLDSVPIGDFSLYDHILDTSLLFNIIPERFQGREVNDDLLFDIARGNKENVASALIKWFNTNYHYIVPEWDNVSPKVGKNTLLERFNYAKSLHINAHPVIVGPITFVALSKGGNQSFEDKVRTLLPLYIEVFESLIQAGAELIQVDEPILVTDKSTELEAITQEAYQAFADAEVAQKLIIQTYFERANVKFLSDLPVKGIGLDFVHDHGHNLRQIENGNLDSSKTLFAGVIDGRNVWAADVEAKKALIEKLSQYSDDLYINPSSSLLLVPVSLDDETLDETVRDGLSFATEKLEELAALKNAINNNQTEQYDKLHAQYTRFQSQDFKNLDYDFESVRSQRPSAFSERKVLQQRRLNLPDLPTTTIGSFPQSPEVRKQRADWKNKRITDEAYDTFLNNEIKRWIEIQEEIGLDVFVHGEFERNDMVEFFGEKLQGFLVTRFGWVQSYGSRAVKPPIIYGDVKWTAPLTVKETVYAQSLTDKPVKGMLTGPVTILNWSFERVDIPRATVQDQIALAINEEVLALEKAGIQVIQVDEPALREGLPLRQEFHAAYLEKAVHSFKLATSSVADETQIHTHMCYSQFGQIIHAIHDLDADVISIETSRSHGDLIKDFEDINYDLGIGLGVYDIHSPRIPTEEEITTAIHRALKEIDRSLFWVNPDCGLKTRKEDEVKAALSVLVNSAKKLRQDHIESPQTSA</sequence>
<feature type="binding site" evidence="10">
    <location>
        <position position="654"/>
    </location>
    <ligand>
        <name>Zn(2+)</name>
        <dbReference type="ChEBI" id="CHEBI:29105"/>
        <note>catalytic</note>
    </ligand>
</feature>
<evidence type="ECO:0000256" key="12">
    <source>
        <dbReference type="PIRSR" id="PIRSR000382-2"/>
    </source>
</evidence>
<feature type="binding site" evidence="10">
    <location>
        <position position="632"/>
    </location>
    <ligand>
        <name>Zn(2+)</name>
        <dbReference type="ChEBI" id="CHEBI:29105"/>
        <note>catalytic</note>
    </ligand>
</feature>
<evidence type="ECO:0000256" key="5">
    <source>
        <dbReference type="ARBA" id="ARBA00022605"/>
    </source>
</evidence>
<comment type="similarity">
    <text evidence="3 10">Belongs to the vitamin-B12 independent methionine synthase family.</text>
</comment>
<feature type="binding site" evidence="10">
    <location>
        <position position="112"/>
    </location>
    <ligand>
        <name>5-methyltetrahydropteroyltri-L-glutamate</name>
        <dbReference type="ChEBI" id="CHEBI:58207"/>
    </ligand>
</feature>
<feature type="binding site" evidence="10 11">
    <location>
        <position position="588"/>
    </location>
    <ligand>
        <name>L-homocysteine</name>
        <dbReference type="ChEBI" id="CHEBI:58199"/>
    </ligand>
</feature>
<evidence type="ECO:0000256" key="10">
    <source>
        <dbReference type="HAMAP-Rule" id="MF_00172"/>
    </source>
</evidence>
<feature type="binding site" evidence="12">
    <location>
        <position position="654"/>
    </location>
    <ligand>
        <name>Zn(2+)</name>
        <dbReference type="ChEBI" id="CHEBI:29105"/>
        <label>1</label>
        <note>catalytic</note>
    </ligand>
</feature>
<feature type="binding site" evidence="12">
    <location>
        <position position="641"/>
    </location>
    <ligand>
        <name>Zn(2+)</name>
        <dbReference type="ChEBI" id="CHEBI:29105"/>
        <label>1</label>
        <note>catalytic</note>
    </ligand>
</feature>
<feature type="domain" description="Cobalamin-independent methionine synthase MetE C-terminal/archaeal" evidence="14">
    <location>
        <begin position="415"/>
        <end position="737"/>
    </location>
</feature>
<comment type="cofactor">
    <cofactor evidence="10">
        <name>Zn(2+)</name>
        <dbReference type="ChEBI" id="CHEBI:29105"/>
    </cofactor>
    <text evidence="10">Binds 1 zinc ion per subunit.</text>
</comment>
<feature type="binding site" evidence="11">
    <location>
        <position position="117"/>
    </location>
    <ligand>
        <name>5-methyltetrahydropteroyltri-L-glutamate</name>
        <dbReference type="ChEBI" id="CHEBI:58207"/>
    </ligand>
</feature>
<dbReference type="AlphaFoldDB" id="A0A9X0TNM7"/>
<keyword evidence="7 10" id="KW-0479">Metal-binding</keyword>
<proteinExistence type="inferred from homology"/>
<comment type="function">
    <text evidence="1 10">Catalyzes the transfer of a methyl group from 5-methyltetrahydrofolate to homocysteine resulting in methionine formation.</text>
</comment>
<evidence type="ECO:0000256" key="7">
    <source>
        <dbReference type="ARBA" id="ARBA00022723"/>
    </source>
</evidence>
<feature type="binding site" evidence="10">
    <location>
        <position position="473"/>
    </location>
    <ligand>
        <name>L-homocysteine</name>
        <dbReference type="ChEBI" id="CHEBI:58199"/>
    </ligand>
</feature>
<dbReference type="Pfam" id="PF01717">
    <property type="entry name" value="Meth_synt_2"/>
    <property type="match status" value="1"/>
</dbReference>
<comment type="catalytic activity">
    <reaction evidence="10">
        <text>5-methyltetrahydropteroyltri-L-glutamate + L-homocysteine = tetrahydropteroyltri-L-glutamate + L-methionine</text>
        <dbReference type="Rhea" id="RHEA:21196"/>
        <dbReference type="ChEBI" id="CHEBI:57844"/>
        <dbReference type="ChEBI" id="CHEBI:58140"/>
        <dbReference type="ChEBI" id="CHEBI:58199"/>
        <dbReference type="ChEBI" id="CHEBI:58207"/>
        <dbReference type="EC" id="2.1.1.14"/>
    </reaction>
</comment>
<protein>
    <recommendedName>
        <fullName evidence="10">5-methyltetrahydropteroyltriglutamate--homocysteine methyltransferase</fullName>
        <ecNumber evidence="10">2.1.1.14</ecNumber>
    </recommendedName>
    <alternativeName>
        <fullName evidence="10">Cobalamin-independent methionine synthase</fullName>
    </alternativeName>
    <alternativeName>
        <fullName evidence="10">Methionine synthase, vitamin-B12 independent isozyme</fullName>
    </alternativeName>
</protein>
<evidence type="ECO:0000256" key="8">
    <source>
        <dbReference type="ARBA" id="ARBA00022833"/>
    </source>
</evidence>
<dbReference type="InterPro" id="IPR006276">
    <property type="entry name" value="Cobalamin-indep_Met_synthase"/>
</dbReference>
<evidence type="ECO:0000259" key="14">
    <source>
        <dbReference type="Pfam" id="PF01717"/>
    </source>
</evidence>
<dbReference type="GO" id="GO:0003871">
    <property type="term" value="F:5-methyltetrahydropteroyltriglutamate-homocysteine S-methyltransferase activity"/>
    <property type="evidence" value="ECO:0007669"/>
    <property type="project" value="UniProtKB-UniRule"/>
</dbReference>
<dbReference type="CDD" id="cd03311">
    <property type="entry name" value="CIMS_C_terminal_like"/>
    <property type="match status" value="1"/>
</dbReference>
<feature type="binding site" evidence="12">
    <location>
        <position position="630"/>
    </location>
    <ligand>
        <name>Zn(2+)</name>
        <dbReference type="ChEBI" id="CHEBI:29105"/>
        <label>1</label>
        <note>catalytic</note>
    </ligand>
</feature>
<comment type="caution">
    <text evidence="16">The sequence shown here is derived from an EMBL/GenBank/DDBJ whole genome shotgun (WGS) entry which is preliminary data.</text>
</comment>
<feature type="binding site" evidence="10 11">
    <location>
        <position position="588"/>
    </location>
    <ligand>
        <name>L-methionine</name>
        <dbReference type="ChEBI" id="CHEBI:57844"/>
    </ligand>
</feature>
<keyword evidence="8 10" id="KW-0862">Zinc</keyword>
<dbReference type="InterPro" id="IPR013215">
    <property type="entry name" value="Cbl-indep_Met_Synth_N"/>
</dbReference>
<dbReference type="HAMAP" id="MF_00172">
    <property type="entry name" value="Meth_synth"/>
    <property type="match status" value="1"/>
</dbReference>
<dbReference type="RefSeq" id="WP_182280553.1">
    <property type="nucleotide sequence ID" value="NZ_JABTCO010000005.1"/>
</dbReference>
<dbReference type="CDD" id="cd03312">
    <property type="entry name" value="CIMS_N_terminal_like"/>
    <property type="match status" value="1"/>
</dbReference>
<keyword evidence="9 10" id="KW-0486">Methionine biosynthesis</keyword>
<feature type="domain" description="Cobalamin-independent methionine synthase MetE N-terminal" evidence="15">
    <location>
        <begin position="6"/>
        <end position="309"/>
    </location>
</feature>
<comment type="cofactor">
    <cofactor evidence="12">
        <name>Zn(2+)</name>
        <dbReference type="ChEBI" id="CHEBI:29105"/>
    </cofactor>
    <text evidence="12">Binds 2 Zn(2+) ions per subunit.</text>
</comment>